<keyword evidence="3" id="KW-1185">Reference proteome</keyword>
<gene>
    <name evidence="2" type="ORF">Pmani_031987</name>
</gene>
<dbReference type="Proteomes" id="UP001292094">
    <property type="component" value="Unassembled WGS sequence"/>
</dbReference>
<accession>A0AAE1NU21</accession>
<protein>
    <submittedName>
        <fullName evidence="2">Uncharacterized protein</fullName>
    </submittedName>
</protein>
<dbReference type="AlphaFoldDB" id="A0AAE1NU21"/>
<dbReference type="EMBL" id="JAWZYT010004072">
    <property type="protein sequence ID" value="KAK4295469.1"/>
    <property type="molecule type" value="Genomic_DNA"/>
</dbReference>
<evidence type="ECO:0000313" key="2">
    <source>
        <dbReference type="EMBL" id="KAK4295469.1"/>
    </source>
</evidence>
<name>A0AAE1NU21_9EUCA</name>
<organism evidence="2 3">
    <name type="scientific">Petrolisthes manimaculis</name>
    <dbReference type="NCBI Taxonomy" id="1843537"/>
    <lineage>
        <taxon>Eukaryota</taxon>
        <taxon>Metazoa</taxon>
        <taxon>Ecdysozoa</taxon>
        <taxon>Arthropoda</taxon>
        <taxon>Crustacea</taxon>
        <taxon>Multicrustacea</taxon>
        <taxon>Malacostraca</taxon>
        <taxon>Eumalacostraca</taxon>
        <taxon>Eucarida</taxon>
        <taxon>Decapoda</taxon>
        <taxon>Pleocyemata</taxon>
        <taxon>Anomura</taxon>
        <taxon>Galatheoidea</taxon>
        <taxon>Porcellanidae</taxon>
        <taxon>Petrolisthes</taxon>
    </lineage>
</organism>
<proteinExistence type="predicted"/>
<comment type="caution">
    <text evidence="2">The sequence shown here is derived from an EMBL/GenBank/DDBJ whole genome shotgun (WGS) entry which is preliminary data.</text>
</comment>
<reference evidence="2" key="1">
    <citation type="submission" date="2023-11" db="EMBL/GenBank/DDBJ databases">
        <title>Genome assemblies of two species of porcelain crab, Petrolisthes cinctipes and Petrolisthes manimaculis (Anomura: Porcellanidae).</title>
        <authorList>
            <person name="Angst P."/>
        </authorList>
    </citation>
    <scope>NUCLEOTIDE SEQUENCE</scope>
    <source>
        <strain evidence="2">PB745_02</strain>
        <tissue evidence="2">Gill</tissue>
    </source>
</reference>
<feature type="region of interest" description="Disordered" evidence="1">
    <location>
        <begin position="18"/>
        <end position="39"/>
    </location>
</feature>
<evidence type="ECO:0000256" key="1">
    <source>
        <dbReference type="SAM" id="MobiDB-lite"/>
    </source>
</evidence>
<sequence length="94" mass="9987">MSTFPSVLIKSLSRWKRTNPPCQQQTLGNSSGSTSLNTSHLDNQQHQGLLSSIQLVPRALPGRSPATTASACCFQTSCCCLLNSIVSPVSPTVL</sequence>
<feature type="compositionally biased region" description="Low complexity" evidence="1">
    <location>
        <begin position="23"/>
        <end position="39"/>
    </location>
</feature>
<evidence type="ECO:0000313" key="3">
    <source>
        <dbReference type="Proteomes" id="UP001292094"/>
    </source>
</evidence>